<comment type="caution">
    <text evidence="1">The sequence shown here is derived from an EMBL/GenBank/DDBJ whole genome shotgun (WGS) entry which is preliminary data.</text>
</comment>
<gene>
    <name evidence="1" type="ORF">RHSIM_Rhsim03G0136200</name>
</gene>
<reference evidence="1" key="1">
    <citation type="submission" date="2019-11" db="EMBL/GenBank/DDBJ databases">
        <authorList>
            <person name="Liu Y."/>
            <person name="Hou J."/>
            <person name="Li T.-Q."/>
            <person name="Guan C.-H."/>
            <person name="Wu X."/>
            <person name="Wu H.-Z."/>
            <person name="Ling F."/>
            <person name="Zhang R."/>
            <person name="Shi X.-G."/>
            <person name="Ren J.-P."/>
            <person name="Chen E.-F."/>
            <person name="Sun J.-M."/>
        </authorList>
    </citation>
    <scope>NUCLEOTIDE SEQUENCE</scope>
    <source>
        <strain evidence="1">Adult_tree_wgs_1</strain>
        <tissue evidence="1">Leaves</tissue>
    </source>
</reference>
<dbReference type="OrthoDB" id="10519579at2759"/>
<sequence length="312" mass="34363">MRFRSGVGIGETGCDSERVPYCFQALSVLGVHLSEDQIRDLVALCSQNLRFVMQFFQMGSMKAPGPDGFVASKLLPEELRLGQVLSANLSHFASSAVCKGVAVSSHPPPISHLFFANDSFFFLNFDPAEVMGEYAGKGGRSFVNHEEGWVEVEGFRIEWGVRLSKWCLRGSLMGAGGLLQLAREMVVDGAWKKDSWEEAMAWCSVGDSGGVRNGGVMKVFASSALMVEALAVLHALVWAYERQWSLVEIYVMHMVLSCHPPEYVEQNIRFEKLERQSTYSVGRAGGAAASVSGYAHGEEALAKLREGRVRRR</sequence>
<evidence type="ECO:0000313" key="1">
    <source>
        <dbReference type="EMBL" id="KAF7149075.1"/>
    </source>
</evidence>
<proteinExistence type="predicted"/>
<name>A0A834HB62_RHOSS</name>
<dbReference type="EMBL" id="WJXA01000003">
    <property type="protein sequence ID" value="KAF7149075.1"/>
    <property type="molecule type" value="Genomic_DNA"/>
</dbReference>
<keyword evidence="2" id="KW-1185">Reference proteome</keyword>
<organism evidence="1 2">
    <name type="scientific">Rhododendron simsii</name>
    <name type="common">Sims's rhododendron</name>
    <dbReference type="NCBI Taxonomy" id="118357"/>
    <lineage>
        <taxon>Eukaryota</taxon>
        <taxon>Viridiplantae</taxon>
        <taxon>Streptophyta</taxon>
        <taxon>Embryophyta</taxon>
        <taxon>Tracheophyta</taxon>
        <taxon>Spermatophyta</taxon>
        <taxon>Magnoliopsida</taxon>
        <taxon>eudicotyledons</taxon>
        <taxon>Gunneridae</taxon>
        <taxon>Pentapetalae</taxon>
        <taxon>asterids</taxon>
        <taxon>Ericales</taxon>
        <taxon>Ericaceae</taxon>
        <taxon>Ericoideae</taxon>
        <taxon>Rhodoreae</taxon>
        <taxon>Rhododendron</taxon>
    </lineage>
</organism>
<dbReference type="Proteomes" id="UP000626092">
    <property type="component" value="Unassembled WGS sequence"/>
</dbReference>
<accession>A0A834HB62</accession>
<protein>
    <submittedName>
        <fullName evidence="1">Uncharacterized protein</fullName>
    </submittedName>
</protein>
<dbReference type="AlphaFoldDB" id="A0A834HB62"/>
<evidence type="ECO:0000313" key="2">
    <source>
        <dbReference type="Proteomes" id="UP000626092"/>
    </source>
</evidence>